<name>A0ABW0FV48_9CAUL</name>
<dbReference type="RefSeq" id="WP_374039179.1">
    <property type="nucleotide sequence ID" value="NZ_CP169082.1"/>
</dbReference>
<dbReference type="EMBL" id="JBHSLF010000047">
    <property type="protein sequence ID" value="MFC5345364.1"/>
    <property type="molecule type" value="Genomic_DNA"/>
</dbReference>
<comment type="caution">
    <text evidence="1">The sequence shown here is derived from an EMBL/GenBank/DDBJ whole genome shotgun (WGS) entry which is preliminary data.</text>
</comment>
<organism evidence="1 2">
    <name type="scientific">Brevundimonas staleyi</name>
    <dbReference type="NCBI Taxonomy" id="74326"/>
    <lineage>
        <taxon>Bacteria</taxon>
        <taxon>Pseudomonadati</taxon>
        <taxon>Pseudomonadota</taxon>
        <taxon>Alphaproteobacteria</taxon>
        <taxon>Caulobacterales</taxon>
        <taxon>Caulobacteraceae</taxon>
        <taxon>Brevundimonas</taxon>
    </lineage>
</organism>
<accession>A0ABW0FV48</accession>
<protein>
    <recommendedName>
        <fullName evidence="3">Ribbon-helix-helix protein, CopG family</fullName>
    </recommendedName>
</protein>
<proteinExistence type="predicted"/>
<keyword evidence="2" id="KW-1185">Reference proteome</keyword>
<evidence type="ECO:0008006" key="3">
    <source>
        <dbReference type="Google" id="ProtNLM"/>
    </source>
</evidence>
<dbReference type="Proteomes" id="UP001596152">
    <property type="component" value="Unassembled WGS sequence"/>
</dbReference>
<reference evidence="2" key="1">
    <citation type="journal article" date="2019" name="Int. J. Syst. Evol. Microbiol.">
        <title>The Global Catalogue of Microorganisms (GCM) 10K type strain sequencing project: providing services to taxonomists for standard genome sequencing and annotation.</title>
        <authorList>
            <consortium name="The Broad Institute Genomics Platform"/>
            <consortium name="The Broad Institute Genome Sequencing Center for Infectious Disease"/>
            <person name="Wu L."/>
            <person name="Ma J."/>
        </authorList>
    </citation>
    <scope>NUCLEOTIDE SEQUENCE [LARGE SCALE GENOMIC DNA]</scope>
    <source>
        <strain evidence="2">JCM 12125</strain>
    </source>
</reference>
<gene>
    <name evidence="1" type="ORF">ACFPIE_15725</name>
</gene>
<evidence type="ECO:0000313" key="1">
    <source>
        <dbReference type="EMBL" id="MFC5345364.1"/>
    </source>
</evidence>
<evidence type="ECO:0000313" key="2">
    <source>
        <dbReference type="Proteomes" id="UP001596152"/>
    </source>
</evidence>
<sequence>MADGAVTYTVTVDAATAERLDAAARDAGIEPEAFVLDLIEDAAGRSSVSEAARRFQHEQATLALAHYDRTGIAYPLEDVLKEFRADVEAGLGRKGSL</sequence>